<reference evidence="1" key="1">
    <citation type="submission" date="2019-10" db="EMBL/GenBank/DDBJ databases">
        <authorList>
            <consortium name="DOE Joint Genome Institute"/>
            <person name="Kuo A."/>
            <person name="Miyauchi S."/>
            <person name="Kiss E."/>
            <person name="Drula E."/>
            <person name="Kohler A."/>
            <person name="Sanchez-Garcia M."/>
            <person name="Andreopoulos B."/>
            <person name="Barry K.W."/>
            <person name="Bonito G."/>
            <person name="Buee M."/>
            <person name="Carver A."/>
            <person name="Chen C."/>
            <person name="Cichocki N."/>
            <person name="Clum A."/>
            <person name="Culley D."/>
            <person name="Crous P.W."/>
            <person name="Fauchery L."/>
            <person name="Girlanda M."/>
            <person name="Hayes R."/>
            <person name="Keri Z."/>
            <person name="LaButti K."/>
            <person name="Lipzen A."/>
            <person name="Lombard V."/>
            <person name="Magnuson J."/>
            <person name="Maillard F."/>
            <person name="Morin E."/>
            <person name="Murat C."/>
            <person name="Nolan M."/>
            <person name="Ohm R."/>
            <person name="Pangilinan J."/>
            <person name="Pereira M."/>
            <person name="Perotto S."/>
            <person name="Peter M."/>
            <person name="Riley R."/>
            <person name="Sitrit Y."/>
            <person name="Stielow B."/>
            <person name="Szollosi G."/>
            <person name="Zifcakova L."/>
            <person name="Stursova M."/>
            <person name="Spatafora J.W."/>
            <person name="Tedersoo L."/>
            <person name="Vaario L.-M."/>
            <person name="Yamada A."/>
            <person name="Yan M."/>
            <person name="Wang P."/>
            <person name="Xu J."/>
            <person name="Bruns T."/>
            <person name="Baldrian P."/>
            <person name="Vilgalys R."/>
            <person name="Henrissat B."/>
            <person name="Grigoriev I.V."/>
            <person name="Hibbett D."/>
            <person name="Nagy L.G."/>
            <person name="Martin F.M."/>
        </authorList>
    </citation>
    <scope>NUCLEOTIDE SEQUENCE</scope>
    <source>
        <strain evidence="1">BED1</strain>
    </source>
</reference>
<dbReference type="AlphaFoldDB" id="A0AAD4BI66"/>
<dbReference type="Gene3D" id="1.25.40.10">
    <property type="entry name" value="Tetratricopeptide repeat domain"/>
    <property type="match status" value="1"/>
</dbReference>
<proteinExistence type="predicted"/>
<evidence type="ECO:0000313" key="2">
    <source>
        <dbReference type="Proteomes" id="UP001194468"/>
    </source>
</evidence>
<organism evidence="1 2">
    <name type="scientific">Boletus edulis BED1</name>
    <dbReference type="NCBI Taxonomy" id="1328754"/>
    <lineage>
        <taxon>Eukaryota</taxon>
        <taxon>Fungi</taxon>
        <taxon>Dikarya</taxon>
        <taxon>Basidiomycota</taxon>
        <taxon>Agaricomycotina</taxon>
        <taxon>Agaricomycetes</taxon>
        <taxon>Agaricomycetidae</taxon>
        <taxon>Boletales</taxon>
        <taxon>Boletineae</taxon>
        <taxon>Boletaceae</taxon>
        <taxon>Boletoideae</taxon>
        <taxon>Boletus</taxon>
    </lineage>
</organism>
<dbReference type="EMBL" id="WHUW01000051">
    <property type="protein sequence ID" value="KAF8431279.1"/>
    <property type="molecule type" value="Genomic_DNA"/>
</dbReference>
<evidence type="ECO:0000313" key="1">
    <source>
        <dbReference type="EMBL" id="KAF8431279.1"/>
    </source>
</evidence>
<evidence type="ECO:0008006" key="3">
    <source>
        <dbReference type="Google" id="ProtNLM"/>
    </source>
</evidence>
<dbReference type="Proteomes" id="UP001194468">
    <property type="component" value="Unassembled WGS sequence"/>
</dbReference>
<keyword evidence="2" id="KW-1185">Reference proteome</keyword>
<comment type="caution">
    <text evidence="1">The sequence shown here is derived from an EMBL/GenBank/DDBJ whole genome shotgun (WGS) entry which is preliminary data.</text>
</comment>
<protein>
    <recommendedName>
        <fullName evidence="3">TPR-like protein</fullName>
    </recommendedName>
</protein>
<reference evidence="1" key="2">
    <citation type="journal article" date="2020" name="Nat. Commun.">
        <title>Large-scale genome sequencing of mycorrhizal fungi provides insights into the early evolution of symbiotic traits.</title>
        <authorList>
            <person name="Miyauchi S."/>
            <person name="Kiss E."/>
            <person name="Kuo A."/>
            <person name="Drula E."/>
            <person name="Kohler A."/>
            <person name="Sanchez-Garcia M."/>
            <person name="Morin E."/>
            <person name="Andreopoulos B."/>
            <person name="Barry K.W."/>
            <person name="Bonito G."/>
            <person name="Buee M."/>
            <person name="Carver A."/>
            <person name="Chen C."/>
            <person name="Cichocki N."/>
            <person name="Clum A."/>
            <person name="Culley D."/>
            <person name="Crous P.W."/>
            <person name="Fauchery L."/>
            <person name="Girlanda M."/>
            <person name="Hayes R.D."/>
            <person name="Keri Z."/>
            <person name="LaButti K."/>
            <person name="Lipzen A."/>
            <person name="Lombard V."/>
            <person name="Magnuson J."/>
            <person name="Maillard F."/>
            <person name="Murat C."/>
            <person name="Nolan M."/>
            <person name="Ohm R.A."/>
            <person name="Pangilinan J."/>
            <person name="Pereira M.F."/>
            <person name="Perotto S."/>
            <person name="Peter M."/>
            <person name="Pfister S."/>
            <person name="Riley R."/>
            <person name="Sitrit Y."/>
            <person name="Stielow J.B."/>
            <person name="Szollosi G."/>
            <person name="Zifcakova L."/>
            <person name="Stursova M."/>
            <person name="Spatafora J.W."/>
            <person name="Tedersoo L."/>
            <person name="Vaario L.M."/>
            <person name="Yamada A."/>
            <person name="Yan M."/>
            <person name="Wang P."/>
            <person name="Xu J."/>
            <person name="Bruns T."/>
            <person name="Baldrian P."/>
            <person name="Vilgalys R."/>
            <person name="Dunand C."/>
            <person name="Henrissat B."/>
            <person name="Grigoriev I.V."/>
            <person name="Hibbett D."/>
            <person name="Nagy L.G."/>
            <person name="Martin F.M."/>
        </authorList>
    </citation>
    <scope>NUCLEOTIDE SEQUENCE</scope>
    <source>
        <strain evidence="1">BED1</strain>
    </source>
</reference>
<sequence>MLGYGEALYASQTRLDELVGGTYLIPFSGRESGITNSGPSLLITLRRWYSTPLAVAPSSDDSNQLDSEESDLDLVRKTNLGQEALLCYHSKYQREDLEKSVRHFEFAWRNCPSTHRYYAVALVNLAKAKFISCQVDPTSASLEESIELYRRALDLRRPHPDRPATLLQLAQALLFLYEKQGYTETVADEIDKCLHEFRDFPEDTHERRAADLVLDTLKRCRVVNSGSLAELDELVQKLKDNARMNVDGYFDKPQRLINLSTTLWRRFEQCGKHSDLDESMAINEQALKLFPSRHPDRLPCLRTLSAMVWRLFEIHGDLDHIRKAIAIGEEALQLVPEGHSERPYWVATQILNAISQGCRNAWVTRTSKLRNMKKRLGSTFKLWCYDLS</sequence>
<dbReference type="InterPro" id="IPR011990">
    <property type="entry name" value="TPR-like_helical_dom_sf"/>
</dbReference>
<name>A0AAD4BI66_BOLED</name>
<accession>A0AAD4BI66</accession>
<dbReference type="SUPFAM" id="SSF48452">
    <property type="entry name" value="TPR-like"/>
    <property type="match status" value="1"/>
</dbReference>
<gene>
    <name evidence="1" type="ORF">L210DRAFT_2988797</name>
</gene>